<sequence length="227" mass="26059">MEVKVNGEVITPIELEEVCSEHGCHLLGRNEPVWSYDGHDSNGKGIGGHWYTPRVCPQCFGRNPEESVRVSSIAEFKHKKGIDLKKDVIVKYSFNDELSVVAADNMKSWIIQNVGREIKVKIVNTRKYCEQMTHRFMSDEEKQKFLKLKHEIEIADLVIIDSLADFSESQEESVYNMMLTCKDNASFMILTIPESESRLDDMPIKLKYRLKSAQIMGLDSKGRRNEV</sequence>
<comment type="caution">
    <text evidence="1">The sequence shown here is derived from an EMBL/GenBank/DDBJ whole genome shotgun (WGS) entry which is preliminary data.</text>
</comment>
<reference evidence="1 2" key="1">
    <citation type="submission" date="2019-10" db="EMBL/GenBank/DDBJ databases">
        <authorList>
            <person name="Dong K."/>
        </authorList>
    </citation>
    <scope>NUCLEOTIDE SEQUENCE [LARGE SCALE GENOMIC DNA]</scope>
    <source>
        <strain evidence="1 2">DSM 28960</strain>
    </source>
</reference>
<dbReference type="Proteomes" id="UP000439550">
    <property type="component" value="Unassembled WGS sequence"/>
</dbReference>
<accession>A0A7X1ZBY4</accession>
<evidence type="ECO:0000313" key="1">
    <source>
        <dbReference type="EMBL" id="MQW40275.1"/>
    </source>
</evidence>
<proteinExistence type="predicted"/>
<dbReference type="RefSeq" id="WP_153496939.1">
    <property type="nucleotide sequence ID" value="NZ_WITJ01000015.1"/>
</dbReference>
<gene>
    <name evidence="1" type="ORF">GHI93_10095</name>
</gene>
<dbReference type="AlphaFoldDB" id="A0A7X1ZBY4"/>
<keyword evidence="2" id="KW-1185">Reference proteome</keyword>
<protein>
    <submittedName>
        <fullName evidence="1">Uncharacterized protein</fullName>
    </submittedName>
</protein>
<evidence type="ECO:0000313" key="2">
    <source>
        <dbReference type="Proteomes" id="UP000439550"/>
    </source>
</evidence>
<dbReference type="OrthoDB" id="2242679at2"/>
<dbReference type="EMBL" id="WITJ01000015">
    <property type="protein sequence ID" value="MQW40275.1"/>
    <property type="molecule type" value="Genomic_DNA"/>
</dbReference>
<name>A0A7X1ZBY4_9LACT</name>
<organism evidence="1 2">
    <name type="scientific">Lactococcus hircilactis</name>
    <dbReference type="NCBI Taxonomy" id="1494462"/>
    <lineage>
        <taxon>Bacteria</taxon>
        <taxon>Bacillati</taxon>
        <taxon>Bacillota</taxon>
        <taxon>Bacilli</taxon>
        <taxon>Lactobacillales</taxon>
        <taxon>Streptococcaceae</taxon>
        <taxon>Lactococcus</taxon>
    </lineage>
</organism>